<reference evidence="2 3" key="1">
    <citation type="submission" date="2015-02" db="EMBL/GenBank/DDBJ databases">
        <authorList>
            <person name="Chooi Y.-H."/>
        </authorList>
    </citation>
    <scope>NUCLEOTIDE SEQUENCE [LARGE SCALE GENOMIC DNA]</scope>
    <source>
        <strain evidence="2">E3</strain>
    </source>
</reference>
<organism evidence="2 3">
    <name type="scientific">Plasmodiophora brassicae</name>
    <name type="common">Clubroot disease agent</name>
    <dbReference type="NCBI Taxonomy" id="37360"/>
    <lineage>
        <taxon>Eukaryota</taxon>
        <taxon>Sar</taxon>
        <taxon>Rhizaria</taxon>
        <taxon>Endomyxa</taxon>
        <taxon>Phytomyxea</taxon>
        <taxon>Plasmodiophorida</taxon>
        <taxon>Plasmodiophoridae</taxon>
        <taxon>Plasmodiophora</taxon>
    </lineage>
</organism>
<protein>
    <submittedName>
        <fullName evidence="2">Uncharacterized protein</fullName>
    </submittedName>
</protein>
<dbReference type="Proteomes" id="UP000039324">
    <property type="component" value="Unassembled WGS sequence"/>
</dbReference>
<dbReference type="EMBL" id="CDSF01000162">
    <property type="protein sequence ID" value="CEP03972.1"/>
    <property type="molecule type" value="Genomic_DNA"/>
</dbReference>
<evidence type="ECO:0000313" key="3">
    <source>
        <dbReference type="Proteomes" id="UP000039324"/>
    </source>
</evidence>
<gene>
    <name evidence="2" type="ORF">PBRA_009552</name>
</gene>
<evidence type="ECO:0000313" key="2">
    <source>
        <dbReference type="EMBL" id="CEP03972.1"/>
    </source>
</evidence>
<sequence length="93" mass="9762">MGPVDDIAPPADGCRVGVNQSPTPCCAATDDADDAADRPRPLPIADDPTTKPVVDAAHYIAVHGFPIRHDVHHRTSPIADDLSRPRALPVSAP</sequence>
<evidence type="ECO:0000256" key="1">
    <source>
        <dbReference type="SAM" id="MobiDB-lite"/>
    </source>
</evidence>
<keyword evidence="3" id="KW-1185">Reference proteome</keyword>
<name>A0A0G4J8U9_PLABS</name>
<accession>A0A0G4J8U9</accession>
<dbReference type="AlphaFoldDB" id="A0A0G4J8U9"/>
<proteinExistence type="predicted"/>
<feature type="region of interest" description="Disordered" evidence="1">
    <location>
        <begin position="1"/>
        <end position="50"/>
    </location>
</feature>